<comment type="subcellular location">
    <subcellularLocation>
        <location evidence="2">Cell membrane</location>
        <topology evidence="2">Multi-pass membrane protein</topology>
    </subcellularLocation>
</comment>
<reference evidence="4 5" key="1">
    <citation type="submission" date="2014-11" db="EMBL/GenBank/DDBJ databases">
        <title>Genomics and ecophysiology of heterotrophic nitrogen fixing bacteria isolated from estuarine surface water.</title>
        <authorList>
            <person name="Bentzon-Tilia M."/>
            <person name="Severin I."/>
            <person name="Hansen L.H."/>
            <person name="Riemann L."/>
        </authorList>
    </citation>
    <scope>NUCLEOTIDE SEQUENCE [LARGE SCALE GENOMIC DNA]</scope>
    <source>
        <strain evidence="4 5">BAL398</strain>
    </source>
</reference>
<evidence type="ECO:0000313" key="5">
    <source>
        <dbReference type="Proteomes" id="UP000032515"/>
    </source>
</evidence>
<protein>
    <recommendedName>
        <fullName evidence="2">Biotin transporter</fullName>
    </recommendedName>
</protein>
<feature type="transmembrane region" description="Helical" evidence="3">
    <location>
        <begin position="12"/>
        <end position="32"/>
    </location>
</feature>
<evidence type="ECO:0000256" key="3">
    <source>
        <dbReference type="SAM" id="Phobius"/>
    </source>
</evidence>
<feature type="transmembrane region" description="Helical" evidence="3">
    <location>
        <begin position="92"/>
        <end position="112"/>
    </location>
</feature>
<dbReference type="Pfam" id="PF02632">
    <property type="entry name" value="BioY"/>
    <property type="match status" value="1"/>
</dbReference>
<dbReference type="InterPro" id="IPR003784">
    <property type="entry name" value="BioY"/>
</dbReference>
<dbReference type="EMBL" id="JXXE01000375">
    <property type="protein sequence ID" value="KIZ40148.1"/>
    <property type="molecule type" value="Genomic_DNA"/>
</dbReference>
<organism evidence="4 5">
    <name type="scientific">Rhodopseudomonas palustris</name>
    <dbReference type="NCBI Taxonomy" id="1076"/>
    <lineage>
        <taxon>Bacteria</taxon>
        <taxon>Pseudomonadati</taxon>
        <taxon>Pseudomonadota</taxon>
        <taxon>Alphaproteobacteria</taxon>
        <taxon>Hyphomicrobiales</taxon>
        <taxon>Nitrobacteraceae</taxon>
        <taxon>Rhodopseudomonas</taxon>
    </lineage>
</organism>
<dbReference type="RefSeq" id="WP_044414405.1">
    <property type="nucleotide sequence ID" value="NZ_JXXE01000375.1"/>
</dbReference>
<feature type="transmembrane region" description="Helical" evidence="3">
    <location>
        <begin position="152"/>
        <end position="174"/>
    </location>
</feature>
<feature type="transmembrane region" description="Helical" evidence="3">
    <location>
        <begin position="119"/>
        <end position="140"/>
    </location>
</feature>
<evidence type="ECO:0000313" key="4">
    <source>
        <dbReference type="EMBL" id="KIZ40148.1"/>
    </source>
</evidence>
<dbReference type="Proteomes" id="UP000032515">
    <property type="component" value="Unassembled WGS sequence"/>
</dbReference>
<keyword evidence="2 3" id="KW-0472">Membrane</keyword>
<dbReference type="Gene3D" id="1.10.1760.20">
    <property type="match status" value="1"/>
</dbReference>
<keyword evidence="2" id="KW-1003">Cell membrane</keyword>
<dbReference type="PIRSF" id="PIRSF016661">
    <property type="entry name" value="BioY"/>
    <property type="match status" value="1"/>
</dbReference>
<evidence type="ECO:0000256" key="1">
    <source>
        <dbReference type="ARBA" id="ARBA00010692"/>
    </source>
</evidence>
<keyword evidence="3" id="KW-0812">Transmembrane</keyword>
<sequence length="186" mass="18720">MWPAGVGVLSQALRAVVLVALGTALLTLSAKVKLPLPLVPMTLQTLVVLIIGAAYGARLGTATLLAYLAEGAIGLPVFAGPVGGLAPLLGPTAGYLAGFVVAAFLVGALAELGWDGSVLLLFLAMAVGHLAILGLGFGWLAFGLRLGAEKAWLIGVAPFIAAALVKNALGAALLPATRHLLDRRGC</sequence>
<evidence type="ECO:0000256" key="2">
    <source>
        <dbReference type="PIRNR" id="PIRNR016661"/>
    </source>
</evidence>
<dbReference type="GO" id="GO:0005886">
    <property type="term" value="C:plasma membrane"/>
    <property type="evidence" value="ECO:0007669"/>
    <property type="project" value="UniProtKB-SubCell"/>
</dbReference>
<keyword evidence="2" id="KW-0813">Transport</keyword>
<keyword evidence="3" id="KW-1133">Transmembrane helix</keyword>
<dbReference type="GO" id="GO:0015225">
    <property type="term" value="F:biotin transmembrane transporter activity"/>
    <property type="evidence" value="ECO:0007669"/>
    <property type="project" value="UniProtKB-UniRule"/>
</dbReference>
<dbReference type="AlphaFoldDB" id="A0A0D7EHA6"/>
<gene>
    <name evidence="4" type="ORF">OO17_18515</name>
</gene>
<dbReference type="PATRIC" id="fig|1076.23.peg.4183"/>
<feature type="transmembrane region" description="Helical" evidence="3">
    <location>
        <begin position="38"/>
        <end position="57"/>
    </location>
</feature>
<dbReference type="PANTHER" id="PTHR34295">
    <property type="entry name" value="BIOTIN TRANSPORTER BIOY"/>
    <property type="match status" value="1"/>
</dbReference>
<accession>A0A0D7EHA6</accession>
<name>A0A0D7EHA6_RHOPL</name>
<comment type="caution">
    <text evidence="4">The sequence shown here is derived from an EMBL/GenBank/DDBJ whole genome shotgun (WGS) entry which is preliminary data.</text>
</comment>
<proteinExistence type="inferred from homology"/>
<feature type="transmembrane region" description="Helical" evidence="3">
    <location>
        <begin position="64"/>
        <end position="86"/>
    </location>
</feature>
<dbReference type="PANTHER" id="PTHR34295:SF1">
    <property type="entry name" value="BIOTIN TRANSPORTER BIOY"/>
    <property type="match status" value="1"/>
</dbReference>
<comment type="similarity">
    <text evidence="1 2">Belongs to the BioY family.</text>
</comment>